<gene>
    <name evidence="2" type="ORF">QS795_011090</name>
</gene>
<sequence length="174" mass="19382">MQKILIGMLLSFCSISALAIDGYKGIKFGSSVKEVLNANICSLKQFPDMEKIPETQEYGCFNLPFGGKNTLGMAFFIDGKFKRFAINVDDNYVSVLNGLIEKYGKPSSSNTPEEITAASRNGNPVFVRFDNDTIFIRLEWNVATGKESALLIYTSHDFDKLMALKNKKSIINDI</sequence>
<accession>A0ABZ0MY36</accession>
<reference evidence="2 3" key="1">
    <citation type="submission" date="2023-09" db="EMBL/GenBank/DDBJ databases">
        <title>Genomic Revisitation and Reclassification of the Genus Providencia.</title>
        <authorList>
            <person name="Dong X."/>
        </authorList>
    </citation>
    <scope>NUCLEOTIDE SEQUENCE [LARGE SCALE GENOMIC DNA]</scope>
    <source>
        <strain evidence="2 3">D4759</strain>
    </source>
</reference>
<feature type="chain" id="PRO_5045348417" evidence="1">
    <location>
        <begin position="20"/>
        <end position="174"/>
    </location>
</feature>
<keyword evidence="3" id="KW-1185">Reference proteome</keyword>
<keyword evidence="1" id="KW-0732">Signal</keyword>
<protein>
    <submittedName>
        <fullName evidence="2">Uncharacterized protein</fullName>
    </submittedName>
</protein>
<evidence type="ECO:0000256" key="1">
    <source>
        <dbReference type="SAM" id="SignalP"/>
    </source>
</evidence>
<name>A0ABZ0MY36_9GAMM</name>
<proteinExistence type="predicted"/>
<evidence type="ECO:0000313" key="3">
    <source>
        <dbReference type="Proteomes" id="UP001302443"/>
    </source>
</evidence>
<organism evidence="2 3">
    <name type="scientific">Providencia zhijiangensis</name>
    <dbReference type="NCBI Taxonomy" id="3053982"/>
    <lineage>
        <taxon>Bacteria</taxon>
        <taxon>Pseudomonadati</taxon>
        <taxon>Pseudomonadota</taxon>
        <taxon>Gammaproteobacteria</taxon>
        <taxon>Enterobacterales</taxon>
        <taxon>Morganellaceae</taxon>
        <taxon>Providencia</taxon>
    </lineage>
</organism>
<dbReference type="EMBL" id="CP135990">
    <property type="protein sequence ID" value="WPA91031.1"/>
    <property type="molecule type" value="Genomic_DNA"/>
</dbReference>
<feature type="signal peptide" evidence="1">
    <location>
        <begin position="1"/>
        <end position="19"/>
    </location>
</feature>
<dbReference type="RefSeq" id="WP_286268767.1">
    <property type="nucleotide sequence ID" value="NZ_CP135990.1"/>
</dbReference>
<dbReference type="Proteomes" id="UP001302443">
    <property type="component" value="Chromosome"/>
</dbReference>
<evidence type="ECO:0000313" key="2">
    <source>
        <dbReference type="EMBL" id="WPA91031.1"/>
    </source>
</evidence>